<accession>M1EUQ9</accession>
<keyword evidence="1" id="KW-0150">Chloroplast</keyword>
<protein>
    <submittedName>
        <fullName evidence="1">Uncharacterized protein</fullName>
    </submittedName>
</protein>
<proteinExistence type="predicted"/>
<evidence type="ECO:0000313" key="1">
    <source>
        <dbReference type="EMBL" id="AEY70781.1"/>
    </source>
</evidence>
<dbReference type="EMBL" id="JQ237893">
    <property type="protein sequence ID" value="AEY70781.1"/>
    <property type="molecule type" value="Genomic_DNA"/>
</dbReference>
<name>M1EUQ9_EUGVI</name>
<dbReference type="AlphaFoldDB" id="M1EUQ9"/>
<keyword evidence="1" id="KW-0934">Plastid</keyword>
<reference evidence="1" key="1">
    <citation type="submission" date="2011-12" db="EMBL/GenBank/DDBJ databases">
        <title>Comparative chloroplast genomics between Euglena taxa (Euglenophyta).</title>
        <authorList>
            <person name="Bennett M.S."/>
            <person name="Triemer R.E."/>
        </authorList>
    </citation>
    <scope>NUCLEOTIDE SEQUENCE</scope>
    <source>
        <strain evidence="1">NJ001</strain>
    </source>
</reference>
<sequence length="116" mass="14097">MSIDKFDFKQVFHPEVQKKLLQKYSCFDIVYLFMAINPYYTLEEVFAMDYDKITMVYRLILESYLNSRNCPTNIFILKLMQKDKVSLSVVQNFFSLIVEIRRGKRTMEFFDSFYKF</sequence>
<organism evidence="1">
    <name type="scientific">Euglena viridis</name>
    <name type="common">Cercaria viridis</name>
    <dbReference type="NCBI Taxonomy" id="3040"/>
    <lineage>
        <taxon>Eukaryota</taxon>
        <taxon>Discoba</taxon>
        <taxon>Euglenozoa</taxon>
        <taxon>Euglenida</taxon>
        <taxon>Spirocuta</taxon>
        <taxon>Euglenophyceae</taxon>
        <taxon>Euglenales</taxon>
        <taxon>Euglenaceae</taxon>
        <taxon>Euglena</taxon>
    </lineage>
</organism>
<dbReference type="RefSeq" id="YP_007517008.1">
    <property type="nucleotide sequence ID" value="NC_020460.2"/>
</dbReference>
<dbReference type="GeneID" id="14697929"/>
<geneLocation type="chloroplast" evidence="1"/>